<dbReference type="Proteomes" id="UP001230051">
    <property type="component" value="Unassembled WGS sequence"/>
</dbReference>
<dbReference type="Pfam" id="PF07686">
    <property type="entry name" value="V-set"/>
    <property type="match status" value="1"/>
</dbReference>
<dbReference type="InterPro" id="IPR007110">
    <property type="entry name" value="Ig-like_dom"/>
</dbReference>
<name>A0AAD8CI10_ACIOX</name>
<dbReference type="EMBL" id="JAGXEW010000050">
    <property type="protein sequence ID" value="KAK1151793.1"/>
    <property type="molecule type" value="Genomic_DNA"/>
</dbReference>
<accession>A0AAD8CI10</accession>
<keyword evidence="5" id="KW-1185">Reference proteome</keyword>
<dbReference type="InterPro" id="IPR036179">
    <property type="entry name" value="Ig-like_dom_sf"/>
</dbReference>
<dbReference type="InterPro" id="IPR003599">
    <property type="entry name" value="Ig_sub"/>
</dbReference>
<keyword evidence="1" id="KW-1133">Transmembrane helix</keyword>
<evidence type="ECO:0000259" key="3">
    <source>
        <dbReference type="PROSITE" id="PS50835"/>
    </source>
</evidence>
<dbReference type="AlphaFoldDB" id="A0AAD8CI10"/>
<feature type="chain" id="PRO_5042068943" description="Ig-like domain-containing protein" evidence="2">
    <location>
        <begin position="34"/>
        <end position="271"/>
    </location>
</feature>
<gene>
    <name evidence="4" type="ORF">AOXY_G32115</name>
</gene>
<dbReference type="InterPro" id="IPR013783">
    <property type="entry name" value="Ig-like_fold"/>
</dbReference>
<keyword evidence="1" id="KW-0472">Membrane</keyword>
<sequence>MWQFKNRMCAVKLDIKMSLLALVLLSLMQGTQTVHVSQWPELVTAEEGGNVTLKCNISYISKNIRRRIVYWFIPGAGDDDDDIPLHPSPGSQYQGRVALVGAENTSMQICELQLQDSCRYYCMLSYVNGDTPNRTIGGGTQLYVHGPLHFNLTAENPFVLYCEINVGNFTGLSLVFQREGSEMGEAMTITPLENGSFLISRELCVKQGTLQEYQCLLKHSSGVFLVKKSLDVPPFYPEESPQPILLYACILVFPSTMLIVILIVVLIKTKH</sequence>
<dbReference type="Gene3D" id="2.60.40.10">
    <property type="entry name" value="Immunoglobulins"/>
    <property type="match status" value="1"/>
</dbReference>
<reference evidence="4" key="1">
    <citation type="submission" date="2022-02" db="EMBL/GenBank/DDBJ databases">
        <title>Atlantic sturgeon de novo genome assembly.</title>
        <authorList>
            <person name="Stock M."/>
            <person name="Klopp C."/>
            <person name="Guiguen Y."/>
            <person name="Cabau C."/>
            <person name="Parinello H."/>
            <person name="Santidrian Yebra-Pimentel E."/>
            <person name="Kuhl H."/>
            <person name="Dirks R.P."/>
            <person name="Guessner J."/>
            <person name="Wuertz S."/>
            <person name="Du K."/>
            <person name="Schartl M."/>
        </authorList>
    </citation>
    <scope>NUCLEOTIDE SEQUENCE</scope>
    <source>
        <strain evidence="4">STURGEONOMICS-FGT-2020</strain>
        <tissue evidence="4">Whole blood</tissue>
    </source>
</reference>
<protein>
    <recommendedName>
        <fullName evidence="3">Ig-like domain-containing protein</fullName>
    </recommendedName>
</protein>
<feature type="domain" description="Ig-like" evidence="3">
    <location>
        <begin position="32"/>
        <end position="137"/>
    </location>
</feature>
<dbReference type="PROSITE" id="PS50835">
    <property type="entry name" value="IG_LIKE"/>
    <property type="match status" value="1"/>
</dbReference>
<keyword evidence="1" id="KW-0812">Transmembrane</keyword>
<feature type="transmembrane region" description="Helical" evidence="1">
    <location>
        <begin position="244"/>
        <end position="267"/>
    </location>
</feature>
<evidence type="ECO:0000256" key="2">
    <source>
        <dbReference type="SAM" id="SignalP"/>
    </source>
</evidence>
<organism evidence="4 5">
    <name type="scientific">Acipenser oxyrinchus oxyrinchus</name>
    <dbReference type="NCBI Taxonomy" id="40147"/>
    <lineage>
        <taxon>Eukaryota</taxon>
        <taxon>Metazoa</taxon>
        <taxon>Chordata</taxon>
        <taxon>Craniata</taxon>
        <taxon>Vertebrata</taxon>
        <taxon>Euteleostomi</taxon>
        <taxon>Actinopterygii</taxon>
        <taxon>Chondrostei</taxon>
        <taxon>Acipenseriformes</taxon>
        <taxon>Acipenseridae</taxon>
        <taxon>Acipenser</taxon>
    </lineage>
</organism>
<dbReference type="SUPFAM" id="SSF48726">
    <property type="entry name" value="Immunoglobulin"/>
    <property type="match status" value="2"/>
</dbReference>
<comment type="caution">
    <text evidence="4">The sequence shown here is derived from an EMBL/GenBank/DDBJ whole genome shotgun (WGS) entry which is preliminary data.</text>
</comment>
<keyword evidence="2" id="KW-0732">Signal</keyword>
<evidence type="ECO:0000313" key="5">
    <source>
        <dbReference type="Proteomes" id="UP001230051"/>
    </source>
</evidence>
<dbReference type="SMART" id="SM00409">
    <property type="entry name" value="IG"/>
    <property type="match status" value="1"/>
</dbReference>
<feature type="signal peptide" evidence="2">
    <location>
        <begin position="1"/>
        <end position="33"/>
    </location>
</feature>
<proteinExistence type="predicted"/>
<evidence type="ECO:0000256" key="1">
    <source>
        <dbReference type="SAM" id="Phobius"/>
    </source>
</evidence>
<evidence type="ECO:0000313" key="4">
    <source>
        <dbReference type="EMBL" id="KAK1151793.1"/>
    </source>
</evidence>
<dbReference type="InterPro" id="IPR013106">
    <property type="entry name" value="Ig_V-set"/>
</dbReference>